<dbReference type="AlphaFoldDB" id="A0A1M7F7F2"/>
<keyword evidence="3" id="KW-1185">Reference proteome</keyword>
<name>A0A1M7F7F2_9FIRM</name>
<proteinExistence type="predicted"/>
<reference evidence="2 3" key="1">
    <citation type="submission" date="2016-11" db="EMBL/GenBank/DDBJ databases">
        <authorList>
            <person name="Jaros S."/>
            <person name="Januszkiewicz K."/>
            <person name="Wedrychowicz H."/>
        </authorList>
    </citation>
    <scope>NUCLEOTIDE SEQUENCE [LARGE SCALE GENOMIC DNA]</scope>
    <source>
        <strain evidence="2 3">DSM 15930</strain>
    </source>
</reference>
<protein>
    <submittedName>
        <fullName evidence="2">Virus attachment protein p12 family protein</fullName>
    </submittedName>
</protein>
<accession>A0A1M7F7F2</accession>
<evidence type="ECO:0000256" key="1">
    <source>
        <dbReference type="SAM" id="Phobius"/>
    </source>
</evidence>
<evidence type="ECO:0000313" key="2">
    <source>
        <dbReference type="EMBL" id="SHL99994.1"/>
    </source>
</evidence>
<dbReference type="STRING" id="1120996.SAMN02746066_00459"/>
<dbReference type="Pfam" id="PF12669">
    <property type="entry name" value="FeoB_associated"/>
    <property type="match status" value="1"/>
</dbReference>
<keyword evidence="1" id="KW-0472">Membrane</keyword>
<dbReference type="Proteomes" id="UP000184038">
    <property type="component" value="Unassembled WGS sequence"/>
</dbReference>
<keyword evidence="1" id="KW-0812">Transmembrane</keyword>
<gene>
    <name evidence="2" type="ORF">SAMN02746066_00459</name>
</gene>
<sequence>MGTIIVGGILVGIVTLIIKHMLKEKKKGKSMVCGGDCKHCGGHCS</sequence>
<evidence type="ECO:0000313" key="3">
    <source>
        <dbReference type="Proteomes" id="UP000184038"/>
    </source>
</evidence>
<dbReference type="RefSeq" id="WP_073282309.1">
    <property type="nucleotide sequence ID" value="NZ_FRCP01000005.1"/>
</dbReference>
<keyword evidence="1" id="KW-1133">Transmembrane helix</keyword>
<feature type="transmembrane region" description="Helical" evidence="1">
    <location>
        <begin position="6"/>
        <end position="22"/>
    </location>
</feature>
<dbReference type="EMBL" id="FRCP01000005">
    <property type="protein sequence ID" value="SHL99994.1"/>
    <property type="molecule type" value="Genomic_DNA"/>
</dbReference>
<organism evidence="2 3">
    <name type="scientific">Anaerosporobacter mobilis DSM 15930</name>
    <dbReference type="NCBI Taxonomy" id="1120996"/>
    <lineage>
        <taxon>Bacteria</taxon>
        <taxon>Bacillati</taxon>
        <taxon>Bacillota</taxon>
        <taxon>Clostridia</taxon>
        <taxon>Lachnospirales</taxon>
        <taxon>Lachnospiraceae</taxon>
        <taxon>Anaerosporobacter</taxon>
    </lineage>
</organism>